<dbReference type="EMBL" id="JABBWD010000025">
    <property type="protein sequence ID" value="KAG1776626.1"/>
    <property type="molecule type" value="Genomic_DNA"/>
</dbReference>
<gene>
    <name evidence="1" type="ORF">EV702DRAFT_326686</name>
</gene>
<name>A0A9P7D317_9AGAM</name>
<organism evidence="1 2">
    <name type="scientific">Suillus placidus</name>
    <dbReference type="NCBI Taxonomy" id="48579"/>
    <lineage>
        <taxon>Eukaryota</taxon>
        <taxon>Fungi</taxon>
        <taxon>Dikarya</taxon>
        <taxon>Basidiomycota</taxon>
        <taxon>Agaricomycotina</taxon>
        <taxon>Agaricomycetes</taxon>
        <taxon>Agaricomycetidae</taxon>
        <taxon>Boletales</taxon>
        <taxon>Suillineae</taxon>
        <taxon>Suillaceae</taxon>
        <taxon>Suillus</taxon>
    </lineage>
</organism>
<sequence length="156" mass="17147">MAPYWLVRATATASTIPSPASLKGPVDRHSSGEETLLSGTFVPKQRWCQCMLLTQVMSILSIPLPPSSNHHQRRHSSAGVVQLSPAGIRTSVDELMLDDKKNHTKPLLSCSLIFCSVIIFVTSVSNETMACAISTMIQRSIRKAYSQKWIHGSLQI</sequence>
<keyword evidence="2" id="KW-1185">Reference proteome</keyword>
<dbReference type="AlphaFoldDB" id="A0A9P7D317"/>
<dbReference type="Proteomes" id="UP000714275">
    <property type="component" value="Unassembled WGS sequence"/>
</dbReference>
<accession>A0A9P7D317</accession>
<reference evidence="1" key="1">
    <citation type="journal article" date="2020" name="New Phytol.">
        <title>Comparative genomics reveals dynamic genome evolution in host specialist ectomycorrhizal fungi.</title>
        <authorList>
            <person name="Lofgren L.A."/>
            <person name="Nguyen N.H."/>
            <person name="Vilgalys R."/>
            <person name="Ruytinx J."/>
            <person name="Liao H.L."/>
            <person name="Branco S."/>
            <person name="Kuo A."/>
            <person name="LaButti K."/>
            <person name="Lipzen A."/>
            <person name="Andreopoulos W."/>
            <person name="Pangilinan J."/>
            <person name="Riley R."/>
            <person name="Hundley H."/>
            <person name="Na H."/>
            <person name="Barry K."/>
            <person name="Grigoriev I.V."/>
            <person name="Stajich J.E."/>
            <person name="Kennedy P.G."/>
        </authorList>
    </citation>
    <scope>NUCLEOTIDE SEQUENCE</scope>
    <source>
        <strain evidence="1">DOB743</strain>
    </source>
</reference>
<proteinExistence type="predicted"/>
<comment type="caution">
    <text evidence="1">The sequence shown here is derived from an EMBL/GenBank/DDBJ whole genome shotgun (WGS) entry which is preliminary data.</text>
</comment>
<evidence type="ECO:0000313" key="2">
    <source>
        <dbReference type="Proteomes" id="UP000714275"/>
    </source>
</evidence>
<evidence type="ECO:0000313" key="1">
    <source>
        <dbReference type="EMBL" id="KAG1776626.1"/>
    </source>
</evidence>
<protein>
    <submittedName>
        <fullName evidence="1">Uncharacterized protein</fullName>
    </submittedName>
</protein>